<organism evidence="1 2">
    <name type="scientific">Danaus plexippus plexippus</name>
    <dbReference type="NCBI Taxonomy" id="278856"/>
    <lineage>
        <taxon>Eukaryota</taxon>
        <taxon>Metazoa</taxon>
        <taxon>Ecdysozoa</taxon>
        <taxon>Arthropoda</taxon>
        <taxon>Hexapoda</taxon>
        <taxon>Insecta</taxon>
        <taxon>Pterygota</taxon>
        <taxon>Neoptera</taxon>
        <taxon>Endopterygota</taxon>
        <taxon>Lepidoptera</taxon>
        <taxon>Glossata</taxon>
        <taxon>Ditrysia</taxon>
        <taxon>Papilionoidea</taxon>
        <taxon>Nymphalidae</taxon>
        <taxon>Danainae</taxon>
        <taxon>Danaini</taxon>
        <taxon>Danaina</taxon>
        <taxon>Danaus</taxon>
        <taxon>Danaus</taxon>
    </lineage>
</organism>
<dbReference type="PANTHER" id="PTHR11008:SF29">
    <property type="entry name" value="IP17226P"/>
    <property type="match status" value="1"/>
</dbReference>
<evidence type="ECO:0000313" key="2">
    <source>
        <dbReference type="Proteomes" id="UP000007151"/>
    </source>
</evidence>
<dbReference type="AlphaFoldDB" id="A0A212FL43"/>
<dbReference type="InterPro" id="IPR010562">
    <property type="entry name" value="Haemolymph_juvenile_hormone-bd"/>
</dbReference>
<dbReference type="InterPro" id="IPR038606">
    <property type="entry name" value="To_sf"/>
</dbReference>
<evidence type="ECO:0000313" key="1">
    <source>
        <dbReference type="EMBL" id="OWR54452.1"/>
    </source>
</evidence>
<comment type="caution">
    <text evidence="1">The sequence shown here is derived from an EMBL/GenBank/DDBJ whole genome shotgun (WGS) entry which is preliminary data.</text>
</comment>
<reference evidence="1 2" key="1">
    <citation type="journal article" date="2011" name="Cell">
        <title>The monarch butterfly genome yields insights into long-distance migration.</title>
        <authorList>
            <person name="Zhan S."/>
            <person name="Merlin C."/>
            <person name="Boore J.L."/>
            <person name="Reppert S.M."/>
        </authorList>
    </citation>
    <scope>NUCLEOTIDE SEQUENCE [LARGE SCALE GENOMIC DNA]</scope>
    <source>
        <strain evidence="1">F-2</strain>
    </source>
</reference>
<gene>
    <name evidence="1" type="ORF">KGM_208671</name>
</gene>
<dbReference type="eggNOG" id="ENOG502TC3Y">
    <property type="taxonomic scope" value="Eukaryota"/>
</dbReference>
<proteinExistence type="predicted"/>
<name>A0A212FL43_DANPL</name>
<dbReference type="KEGG" id="dpl:KGM_208671"/>
<dbReference type="Pfam" id="PF06585">
    <property type="entry name" value="JHBP"/>
    <property type="match status" value="1"/>
</dbReference>
<dbReference type="Proteomes" id="UP000007151">
    <property type="component" value="Unassembled WGS sequence"/>
</dbReference>
<keyword evidence="2" id="KW-1185">Reference proteome</keyword>
<sequence>MRTLYLFVLFLGFSKASTQQFITGIDDVKFKEIIQKLDLNVIKSSLSRLCNEELKDVLSHYNADDLKEELASSNYEKNGPIESIILELLERFRQIMRNGTESLPVLDPIVIKEISLGDKTIPNSGYVLINDLVIKDISTFEVERLQLSFVWIRPRLDFNFVIPAVSVNTSSYDLFFNVFGGNIYGKGDMQLVIDKPRIFGHFILGVRITVEGIFLRIEECRIQVGLEAFRPMITGMFEDQAISDFIAAFLRNLIPELLEFFEKDIADTLSLVVLFVGNLILAEVNIGDLIPTS</sequence>
<dbReference type="SMART" id="SM00700">
    <property type="entry name" value="JHBP"/>
    <property type="match status" value="1"/>
</dbReference>
<dbReference type="OrthoDB" id="6380971at2759"/>
<protein>
    <submittedName>
        <fullName evidence="1">Uncharacterized protein</fullName>
    </submittedName>
</protein>
<dbReference type="EMBL" id="AGBW02007873">
    <property type="protein sequence ID" value="OWR54452.1"/>
    <property type="molecule type" value="Genomic_DNA"/>
</dbReference>
<dbReference type="PANTHER" id="PTHR11008">
    <property type="entry name" value="PROTEIN TAKEOUT-LIKE PROTEIN"/>
    <property type="match status" value="1"/>
</dbReference>
<dbReference type="GO" id="GO:0005615">
    <property type="term" value="C:extracellular space"/>
    <property type="evidence" value="ECO:0007669"/>
    <property type="project" value="TreeGrafter"/>
</dbReference>
<dbReference type="Gene3D" id="3.15.10.30">
    <property type="entry name" value="Haemolymph juvenile hormone binding protein"/>
    <property type="match status" value="1"/>
</dbReference>
<accession>A0A212FL43</accession>